<evidence type="ECO:0000313" key="5">
    <source>
        <dbReference type="Proteomes" id="UP000634229"/>
    </source>
</evidence>
<dbReference type="PANTHER" id="PTHR30461">
    <property type="entry name" value="DNA-INVERTASE FROM LAMBDOID PROPHAGE"/>
    <property type="match status" value="1"/>
</dbReference>
<protein>
    <submittedName>
        <fullName evidence="4">Recombinase family protein</fullName>
    </submittedName>
</protein>
<comment type="caution">
    <text evidence="4">The sequence shown here is derived from an EMBL/GenBank/DDBJ whole genome shotgun (WGS) entry which is preliminary data.</text>
</comment>
<dbReference type="PANTHER" id="PTHR30461:SF2">
    <property type="entry name" value="SERINE RECOMBINASE PINE-RELATED"/>
    <property type="match status" value="1"/>
</dbReference>
<feature type="domain" description="Resolvase/invertase-type recombinase catalytic" evidence="3">
    <location>
        <begin position="1"/>
        <end position="35"/>
    </location>
</feature>
<sequence>MRTAMRQMMCVFSELEHSMIVARLRAGRKEKAVQGGYAYGAPPYGWQAVAGELVEQPVEQVGLARARELRAAGASLREICRHLQAEHFPPRRSDRWHPEAVRRMLQHEAPYTLRPRTT</sequence>
<evidence type="ECO:0000259" key="3">
    <source>
        <dbReference type="PROSITE" id="PS51736"/>
    </source>
</evidence>
<dbReference type="Proteomes" id="UP000634229">
    <property type="component" value="Unassembled WGS sequence"/>
</dbReference>
<reference evidence="4 5" key="1">
    <citation type="submission" date="2021-01" db="EMBL/GenBank/DDBJ databases">
        <title>WGS of actinomycetes isolated from Thailand.</title>
        <authorList>
            <person name="Thawai C."/>
        </authorList>
    </citation>
    <scope>NUCLEOTIDE SEQUENCE [LARGE SCALE GENOMIC DNA]</scope>
    <source>
        <strain evidence="4 5">CA1R205</strain>
    </source>
</reference>
<dbReference type="InterPro" id="IPR038109">
    <property type="entry name" value="DNA_bind_recomb_sf"/>
</dbReference>
<organism evidence="4 5">
    <name type="scientific">Streptomyces coffeae</name>
    <dbReference type="NCBI Taxonomy" id="621382"/>
    <lineage>
        <taxon>Bacteria</taxon>
        <taxon>Bacillati</taxon>
        <taxon>Actinomycetota</taxon>
        <taxon>Actinomycetes</taxon>
        <taxon>Kitasatosporales</taxon>
        <taxon>Streptomycetaceae</taxon>
        <taxon>Streptomyces</taxon>
    </lineage>
</organism>
<dbReference type="RefSeq" id="WP_201881162.1">
    <property type="nucleotide sequence ID" value="NZ_JAERRF010000029.1"/>
</dbReference>
<evidence type="ECO:0000256" key="2">
    <source>
        <dbReference type="ARBA" id="ARBA00023172"/>
    </source>
</evidence>
<name>A0ABS1NN65_9ACTN</name>
<keyword evidence="1" id="KW-0238">DNA-binding</keyword>
<keyword evidence="5" id="KW-1185">Reference proteome</keyword>
<evidence type="ECO:0000256" key="1">
    <source>
        <dbReference type="ARBA" id="ARBA00023125"/>
    </source>
</evidence>
<dbReference type="InterPro" id="IPR011109">
    <property type="entry name" value="DNA_bind_recombinase_dom"/>
</dbReference>
<dbReference type="InterPro" id="IPR006119">
    <property type="entry name" value="Resolv_N"/>
</dbReference>
<keyword evidence="2" id="KW-0233">DNA recombination</keyword>
<proteinExistence type="predicted"/>
<dbReference type="EMBL" id="JAERRF010000029">
    <property type="protein sequence ID" value="MBL1101540.1"/>
    <property type="molecule type" value="Genomic_DNA"/>
</dbReference>
<dbReference type="PROSITE" id="PS51736">
    <property type="entry name" value="RECOMBINASES_3"/>
    <property type="match status" value="1"/>
</dbReference>
<evidence type="ECO:0000313" key="4">
    <source>
        <dbReference type="EMBL" id="MBL1101540.1"/>
    </source>
</evidence>
<gene>
    <name evidence="4" type="ORF">JK363_33810</name>
</gene>
<accession>A0ABS1NN65</accession>
<dbReference type="Gene3D" id="3.90.1750.20">
    <property type="entry name" value="Putative Large Serine Recombinase, Chain B, Domain 2"/>
    <property type="match status" value="1"/>
</dbReference>
<dbReference type="Pfam" id="PF07508">
    <property type="entry name" value="Recombinase"/>
    <property type="match status" value="1"/>
</dbReference>
<dbReference type="InterPro" id="IPR050639">
    <property type="entry name" value="SSR_resolvase"/>
</dbReference>